<accession>A0AAW4N361</accession>
<dbReference type="Proteomes" id="UP001196765">
    <property type="component" value="Unassembled WGS sequence"/>
</dbReference>
<feature type="domain" description="Restriction endonuclease type II NgoFVII C-terminal B3-like DNA-binding" evidence="2">
    <location>
        <begin position="184"/>
        <end position="321"/>
    </location>
</feature>
<comment type="caution">
    <text evidence="3">The sequence shown here is derived from an EMBL/GenBank/DDBJ whole genome shotgun (WGS) entry which is preliminary data.</text>
</comment>
<dbReference type="EMBL" id="JAHOEI010000025">
    <property type="protein sequence ID" value="MBV3387729.1"/>
    <property type="molecule type" value="Genomic_DNA"/>
</dbReference>
<dbReference type="GO" id="GO:0004519">
    <property type="term" value="F:endonuclease activity"/>
    <property type="evidence" value="ECO:0007669"/>
    <property type="project" value="UniProtKB-KW"/>
</dbReference>
<organism evidence="3 4">
    <name type="scientific">Segatella copri</name>
    <dbReference type="NCBI Taxonomy" id="165179"/>
    <lineage>
        <taxon>Bacteria</taxon>
        <taxon>Pseudomonadati</taxon>
        <taxon>Bacteroidota</taxon>
        <taxon>Bacteroidia</taxon>
        <taxon>Bacteroidales</taxon>
        <taxon>Prevotellaceae</taxon>
        <taxon>Segatella</taxon>
    </lineage>
</organism>
<protein>
    <submittedName>
        <fullName evidence="3">NgoFVII family restriction endonuclease</fullName>
        <ecNumber evidence="3">3.1.21.-</ecNumber>
    </submittedName>
</protein>
<dbReference type="AlphaFoldDB" id="A0AAW4N361"/>
<dbReference type="EC" id="3.1.21.-" evidence="3"/>
<feature type="domain" description="Restriction endonuclease type II NgoFVII N-terminal" evidence="1">
    <location>
        <begin position="6"/>
        <end position="154"/>
    </location>
</feature>
<dbReference type="RefSeq" id="WP_217314132.1">
    <property type="nucleotide sequence ID" value="NZ_JAHOEA010000011.1"/>
</dbReference>
<proteinExistence type="predicted"/>
<reference evidence="3" key="1">
    <citation type="submission" date="2021-06" db="EMBL/GenBank/DDBJ databases">
        <title>Collection of gut derived symbiotic bacterial strains cultured from healthy donors.</title>
        <authorList>
            <person name="Lin H."/>
            <person name="Littmann E."/>
            <person name="Pamer E.G."/>
        </authorList>
    </citation>
    <scope>NUCLEOTIDE SEQUENCE</scope>
    <source>
        <strain evidence="3">MSK.21.74</strain>
    </source>
</reference>
<dbReference type="InterPro" id="IPR048923">
    <property type="entry name" value="RE_NgoFVII_C"/>
</dbReference>
<dbReference type="CDD" id="cd09117">
    <property type="entry name" value="PLDc_Bfil_DEXD_like"/>
    <property type="match status" value="1"/>
</dbReference>
<keyword evidence="3" id="KW-0540">Nuclease</keyword>
<evidence type="ECO:0000313" key="4">
    <source>
        <dbReference type="Proteomes" id="UP001196765"/>
    </source>
</evidence>
<dbReference type="Pfam" id="PF09565">
    <property type="entry name" value="RE_NgoFVII"/>
    <property type="match status" value="1"/>
</dbReference>
<dbReference type="Pfam" id="PF20731">
    <property type="entry name" value="RE_NgoFVII_C"/>
    <property type="match status" value="1"/>
</dbReference>
<keyword evidence="3" id="KW-0255">Endonuclease</keyword>
<gene>
    <name evidence="3" type="ORF">KSW82_08245</name>
</gene>
<dbReference type="GO" id="GO:0016787">
    <property type="term" value="F:hydrolase activity"/>
    <property type="evidence" value="ECO:0007669"/>
    <property type="project" value="UniProtKB-KW"/>
</dbReference>
<evidence type="ECO:0000259" key="1">
    <source>
        <dbReference type="Pfam" id="PF09565"/>
    </source>
</evidence>
<evidence type="ECO:0000259" key="2">
    <source>
        <dbReference type="Pfam" id="PF20731"/>
    </source>
</evidence>
<keyword evidence="3" id="KW-0378">Hydrolase</keyword>
<name>A0AAW4N361_9BACT</name>
<dbReference type="InterPro" id="IPR019065">
    <property type="entry name" value="RE_NgoFVII_N"/>
</dbReference>
<evidence type="ECO:0000313" key="3">
    <source>
        <dbReference type="EMBL" id="MBV3387729.1"/>
    </source>
</evidence>
<sequence>MLYYTNLDKTVLGMQRNTASSNNIVIVSGYIGYQTIKMLADCCNDVHITIIYGMYGNDSISLPLHNALKEIQCQYPNVEILYSTIPVHSKIYTWNCDDSIKRALIGSANFSVSGMMNDYKEILSDVEKDVFGNLQNYCNYVLSKAINCTDVNVKVKEVCKASRRSKFAQPLLSKNVCRATLLDIHGKVSSKSGLNWGLSKGHVSDGDAYIRITSKYIEQFPTLFPPKKYVEVENLQSSGRAHRENDEVELIWDDGEKMLGLLEGQQTRKINGLVYPKQLSSSPSKSILGKYLRKRLGVDINHIITKADLLRYGRTSIDISLIGDGIYYLDFSVKK</sequence>